<sequence length="149" mass="16009">MMSERHVLLSHEVAMSTVKVPGSAAMRIGQSLGRGVAAVFRLEKALWSSLLRAGLPRPIISPIKWIVRVAMIGAGAFFAAWGLLYVLAIVCFLAIAIGFVTNPGIERALRGSQLVHFDQSSEDASGASESGWMSGPQGYGYYENGLKQQ</sequence>
<protein>
    <recommendedName>
        <fullName evidence="5">DUF3742 domain-containing protein</fullName>
    </recommendedName>
</protein>
<dbReference type="EMBL" id="LJQB01000076">
    <property type="protein sequence ID" value="KPW82843.1"/>
    <property type="molecule type" value="Genomic_DNA"/>
</dbReference>
<evidence type="ECO:0000256" key="2">
    <source>
        <dbReference type="SAM" id="Phobius"/>
    </source>
</evidence>
<evidence type="ECO:0000256" key="1">
    <source>
        <dbReference type="SAM" id="MobiDB-lite"/>
    </source>
</evidence>
<comment type="caution">
    <text evidence="3">The sequence shown here is derived from an EMBL/GenBank/DDBJ whole genome shotgun (WGS) entry which is preliminary data.</text>
</comment>
<feature type="transmembrane region" description="Helical" evidence="2">
    <location>
        <begin position="78"/>
        <end position="100"/>
    </location>
</feature>
<accession>A0A0P9RFI0</accession>
<keyword evidence="2" id="KW-0472">Membrane</keyword>
<gene>
    <name evidence="3" type="ORF">ALO92_100920</name>
</gene>
<reference evidence="3 4" key="1">
    <citation type="submission" date="2015-09" db="EMBL/GenBank/DDBJ databases">
        <title>Genome announcement of multiple Pseudomonas syringae strains.</title>
        <authorList>
            <person name="Thakur S."/>
            <person name="Wang P.W."/>
            <person name="Gong Y."/>
            <person name="Weir B.S."/>
            <person name="Guttman D.S."/>
        </authorList>
    </citation>
    <scope>NUCLEOTIDE SEQUENCE [LARGE SCALE GENOMIC DNA]</scope>
    <source>
        <strain evidence="3 4">ICMP19117</strain>
    </source>
</reference>
<evidence type="ECO:0008006" key="5">
    <source>
        <dbReference type="Google" id="ProtNLM"/>
    </source>
</evidence>
<dbReference type="PATRIC" id="fig|200452.3.peg.92"/>
<proteinExistence type="predicted"/>
<evidence type="ECO:0000313" key="4">
    <source>
        <dbReference type="Proteomes" id="UP000050411"/>
    </source>
</evidence>
<feature type="region of interest" description="Disordered" evidence="1">
    <location>
        <begin position="122"/>
        <end position="149"/>
    </location>
</feature>
<organism evidence="3 4">
    <name type="scientific">Pseudomonas congelans</name>
    <dbReference type="NCBI Taxonomy" id="200452"/>
    <lineage>
        <taxon>Bacteria</taxon>
        <taxon>Pseudomonadati</taxon>
        <taxon>Pseudomonadota</taxon>
        <taxon>Gammaproteobacteria</taxon>
        <taxon>Pseudomonadales</taxon>
        <taxon>Pseudomonadaceae</taxon>
        <taxon>Pseudomonas</taxon>
    </lineage>
</organism>
<dbReference type="Proteomes" id="UP000050411">
    <property type="component" value="Unassembled WGS sequence"/>
</dbReference>
<keyword evidence="2" id="KW-0812">Transmembrane</keyword>
<dbReference type="Pfam" id="PF12553">
    <property type="entry name" value="DUF3742"/>
    <property type="match status" value="1"/>
</dbReference>
<feature type="compositionally biased region" description="Low complexity" evidence="1">
    <location>
        <begin position="122"/>
        <end position="131"/>
    </location>
</feature>
<dbReference type="InterPro" id="IPR022213">
    <property type="entry name" value="DUF3742"/>
</dbReference>
<keyword evidence="2" id="KW-1133">Transmembrane helix</keyword>
<name>A0A0P9RFI0_9PSED</name>
<dbReference type="AlphaFoldDB" id="A0A0P9RFI0"/>
<evidence type="ECO:0000313" key="3">
    <source>
        <dbReference type="EMBL" id="KPW82843.1"/>
    </source>
</evidence>